<dbReference type="InterPro" id="IPR011206">
    <property type="entry name" value="Citrate_lyase_beta/mcl1/mcl2"/>
</dbReference>
<reference evidence="7" key="1">
    <citation type="submission" date="2016-04" db="EMBL/GenBank/DDBJ databases">
        <authorList>
            <person name="Evans L.H."/>
            <person name="Alamgir A."/>
            <person name="Owens N."/>
            <person name="Weber N.D."/>
            <person name="Virtaneva K."/>
            <person name="Barbian K."/>
            <person name="Babar A."/>
            <person name="Rosenke K."/>
        </authorList>
    </citation>
    <scope>NUCLEOTIDE SEQUENCE</scope>
    <source>
        <strain evidence="7">86</strain>
    </source>
</reference>
<sequence length="296" mass="31933">MKTRFMRRSLLYVPGSSPKMLEKALAFTEADGIILDLEDSVSPSEKANARALVCGALQKTANRAGRREIIVRLNPLASPFAFDDFAAVCPLAPDSLIITKASANTLVCADMLVAMLENKHGLPPGEIRLIPLIETAEGIEDITAILRASSRITAAQFGAEDFTRDMEVERTLESGEIAYARNRLAVACRAAGVDCLDTPYADFRDREGCERDTRYAKSIGMTGRTVIHPSLAGLTNRIFSPSPEEITRAEHIVRAFEEATDKGLGAVALDGKMIDAPVVDRARNLLKKAAGTGEGA</sequence>
<keyword evidence="7" id="KW-0456">Lyase</keyword>
<keyword evidence="3 5" id="KW-0460">Magnesium</keyword>
<dbReference type="PIRSF" id="PIRSF015582">
    <property type="entry name" value="Cit_lyase_B"/>
    <property type="match status" value="1"/>
</dbReference>
<feature type="binding site" evidence="5">
    <location>
        <position position="161"/>
    </location>
    <ligand>
        <name>Mg(2+)</name>
        <dbReference type="ChEBI" id="CHEBI:18420"/>
    </ligand>
</feature>
<protein>
    <submittedName>
        <fullName evidence="7">Citrate lyase beta chain</fullName>
        <ecNumber evidence="7">4.1.3.6</ecNumber>
    </submittedName>
</protein>
<dbReference type="AlphaFoldDB" id="A0A212JC90"/>
<organism evidence="7">
    <name type="scientific">uncultured delta proteobacterium</name>
    <dbReference type="NCBI Taxonomy" id="34034"/>
    <lineage>
        <taxon>Bacteria</taxon>
        <taxon>Deltaproteobacteria</taxon>
        <taxon>environmental samples</taxon>
    </lineage>
</organism>
<dbReference type="PANTHER" id="PTHR32308">
    <property type="entry name" value="LYASE BETA SUBUNIT, PUTATIVE (AFU_ORTHOLOGUE AFUA_4G13030)-RELATED"/>
    <property type="match status" value="1"/>
</dbReference>
<dbReference type="SUPFAM" id="SSF51621">
    <property type="entry name" value="Phosphoenolpyruvate/pyruvate domain"/>
    <property type="match status" value="1"/>
</dbReference>
<dbReference type="GO" id="GO:0006107">
    <property type="term" value="P:oxaloacetate metabolic process"/>
    <property type="evidence" value="ECO:0007669"/>
    <property type="project" value="TreeGrafter"/>
</dbReference>
<feature type="domain" description="HpcH/HpaI aldolase/citrate lyase" evidence="6">
    <location>
        <begin position="8"/>
        <end position="229"/>
    </location>
</feature>
<dbReference type="Gene3D" id="3.20.20.60">
    <property type="entry name" value="Phosphoenolpyruvate-binding domains"/>
    <property type="match status" value="1"/>
</dbReference>
<evidence type="ECO:0000259" key="6">
    <source>
        <dbReference type="Pfam" id="PF03328"/>
    </source>
</evidence>
<proteinExistence type="predicted"/>
<dbReference type="InterPro" id="IPR005000">
    <property type="entry name" value="Aldolase/citrate-lyase_domain"/>
</dbReference>
<dbReference type="GO" id="GO:0000287">
    <property type="term" value="F:magnesium ion binding"/>
    <property type="evidence" value="ECO:0007669"/>
    <property type="project" value="TreeGrafter"/>
</dbReference>
<evidence type="ECO:0000256" key="1">
    <source>
        <dbReference type="ARBA" id="ARBA00001946"/>
    </source>
</evidence>
<accession>A0A212JC90</accession>
<feature type="binding site" evidence="5">
    <location>
        <position position="134"/>
    </location>
    <ligand>
        <name>Mg(2+)</name>
        <dbReference type="ChEBI" id="CHEBI:18420"/>
    </ligand>
</feature>
<comment type="cofactor">
    <cofactor evidence="1">
        <name>Mg(2+)</name>
        <dbReference type="ChEBI" id="CHEBI:18420"/>
    </cofactor>
</comment>
<dbReference type="InterPro" id="IPR015813">
    <property type="entry name" value="Pyrv/PenolPyrv_kinase-like_dom"/>
</dbReference>
<evidence type="ECO:0000256" key="4">
    <source>
        <dbReference type="PIRSR" id="PIRSR015582-1"/>
    </source>
</evidence>
<dbReference type="EMBL" id="FLUQ01000001">
    <property type="protein sequence ID" value="SBV97028.1"/>
    <property type="molecule type" value="Genomic_DNA"/>
</dbReference>
<dbReference type="Pfam" id="PF03328">
    <property type="entry name" value="HpcH_HpaI"/>
    <property type="match status" value="1"/>
</dbReference>
<feature type="binding site" evidence="4">
    <location>
        <position position="134"/>
    </location>
    <ligand>
        <name>substrate</name>
    </ligand>
</feature>
<evidence type="ECO:0000313" key="7">
    <source>
        <dbReference type="EMBL" id="SBV97028.1"/>
    </source>
</evidence>
<dbReference type="GO" id="GO:0008815">
    <property type="term" value="F:citrate (pro-3S)-lyase activity"/>
    <property type="evidence" value="ECO:0007669"/>
    <property type="project" value="UniProtKB-EC"/>
</dbReference>
<dbReference type="InterPro" id="IPR040442">
    <property type="entry name" value="Pyrv_kinase-like_dom_sf"/>
</dbReference>
<dbReference type="EC" id="4.1.3.6" evidence="7"/>
<evidence type="ECO:0000256" key="3">
    <source>
        <dbReference type="ARBA" id="ARBA00022842"/>
    </source>
</evidence>
<feature type="binding site" evidence="4">
    <location>
        <position position="72"/>
    </location>
    <ligand>
        <name>substrate</name>
    </ligand>
</feature>
<keyword evidence="2 5" id="KW-0479">Metal-binding</keyword>
<name>A0A212JC90_9DELT</name>
<evidence type="ECO:0000256" key="2">
    <source>
        <dbReference type="ARBA" id="ARBA00022723"/>
    </source>
</evidence>
<dbReference type="PANTHER" id="PTHR32308:SF0">
    <property type="entry name" value="HPCH_HPAI ALDOLASE_CITRATE LYASE DOMAIN-CONTAINING PROTEIN"/>
    <property type="match status" value="1"/>
</dbReference>
<gene>
    <name evidence="7" type="ORF">KL86DPRO_11146</name>
</gene>
<evidence type="ECO:0000256" key="5">
    <source>
        <dbReference type="PIRSR" id="PIRSR015582-2"/>
    </source>
</evidence>